<evidence type="ECO:0000313" key="24">
    <source>
        <dbReference type="EMBL" id="KAK2158386.1"/>
    </source>
</evidence>
<keyword evidence="12 21" id="KW-1133">Transmembrane helix</keyword>
<keyword evidence="16 21" id="KW-0472">Membrane</keyword>
<feature type="coiled-coil region" evidence="19">
    <location>
        <begin position="562"/>
        <end position="632"/>
    </location>
</feature>
<gene>
    <name evidence="24" type="ORF">LSH36_171g02034</name>
</gene>
<keyword evidence="8" id="KW-0479">Metal-binding</keyword>
<protein>
    <recommendedName>
        <fullName evidence="3">Mitochondrial proton/calcium exchanger protein</fullName>
    </recommendedName>
    <alternativeName>
        <fullName evidence="17">Leucine zipper-EF-hand-containing transmembrane protein 1</fullName>
    </alternativeName>
</protein>
<dbReference type="Pfam" id="PF26561">
    <property type="entry name" value="LETM1_C"/>
    <property type="match status" value="1"/>
</dbReference>
<dbReference type="InterPro" id="IPR059005">
    <property type="entry name" value="LETM1_C"/>
</dbReference>
<accession>A0AAD9JSI7</accession>
<feature type="domain" description="EF-hand" evidence="22">
    <location>
        <begin position="732"/>
        <end position="767"/>
    </location>
</feature>
<dbReference type="Proteomes" id="UP001208570">
    <property type="component" value="Unassembled WGS sequence"/>
</dbReference>
<evidence type="ECO:0000256" key="19">
    <source>
        <dbReference type="SAM" id="Coils"/>
    </source>
</evidence>
<evidence type="ECO:0000256" key="4">
    <source>
        <dbReference type="ARBA" id="ARBA00022448"/>
    </source>
</evidence>
<evidence type="ECO:0000256" key="8">
    <source>
        <dbReference type="ARBA" id="ARBA00022723"/>
    </source>
</evidence>
<organism evidence="24 25">
    <name type="scientific">Paralvinella palmiformis</name>
    <dbReference type="NCBI Taxonomy" id="53620"/>
    <lineage>
        <taxon>Eukaryota</taxon>
        <taxon>Metazoa</taxon>
        <taxon>Spiralia</taxon>
        <taxon>Lophotrochozoa</taxon>
        <taxon>Annelida</taxon>
        <taxon>Polychaeta</taxon>
        <taxon>Sedentaria</taxon>
        <taxon>Canalipalpata</taxon>
        <taxon>Terebellida</taxon>
        <taxon>Terebelliformia</taxon>
        <taxon>Alvinellidae</taxon>
        <taxon>Paralvinella</taxon>
    </lineage>
</organism>
<evidence type="ECO:0000256" key="17">
    <source>
        <dbReference type="ARBA" id="ARBA00031360"/>
    </source>
</evidence>
<dbReference type="InterPro" id="IPR011992">
    <property type="entry name" value="EF-hand-dom_pair"/>
</dbReference>
<dbReference type="AlphaFoldDB" id="A0AAD9JSI7"/>
<evidence type="ECO:0000256" key="21">
    <source>
        <dbReference type="SAM" id="Phobius"/>
    </source>
</evidence>
<proteinExistence type="inferred from homology"/>
<evidence type="ECO:0000256" key="3">
    <source>
        <dbReference type="ARBA" id="ARBA00020557"/>
    </source>
</evidence>
<evidence type="ECO:0000313" key="25">
    <source>
        <dbReference type="Proteomes" id="UP001208570"/>
    </source>
</evidence>
<evidence type="ECO:0000256" key="20">
    <source>
        <dbReference type="SAM" id="MobiDB-lite"/>
    </source>
</evidence>
<dbReference type="SUPFAM" id="SSF47473">
    <property type="entry name" value="EF-hand"/>
    <property type="match status" value="1"/>
</dbReference>
<dbReference type="InterPro" id="IPR002048">
    <property type="entry name" value="EF_hand_dom"/>
</dbReference>
<dbReference type="PANTHER" id="PTHR14009:SF1">
    <property type="entry name" value="MITOCHONDRIAL PROTON_CALCIUM EXCHANGER PROTEIN"/>
    <property type="match status" value="1"/>
</dbReference>
<dbReference type="PROSITE" id="PS51758">
    <property type="entry name" value="LETM1_RBD"/>
    <property type="match status" value="1"/>
</dbReference>
<feature type="coiled-coil region" evidence="19">
    <location>
        <begin position="490"/>
        <end position="517"/>
    </location>
</feature>
<feature type="domain" description="Letm1 RBD" evidence="23">
    <location>
        <begin position="273"/>
        <end position="551"/>
    </location>
</feature>
<evidence type="ECO:0000256" key="15">
    <source>
        <dbReference type="ARBA" id="ARBA00023128"/>
    </source>
</evidence>
<dbReference type="Gene3D" id="1.10.238.10">
    <property type="entry name" value="EF-hand"/>
    <property type="match status" value="1"/>
</dbReference>
<comment type="subcellular location">
    <subcellularLocation>
        <location evidence="1">Mitochondrion inner membrane</location>
        <topology evidence="1">Single-pass membrane protein</topology>
    </subcellularLocation>
</comment>
<dbReference type="InterPro" id="IPR044202">
    <property type="entry name" value="LETM1/MDM38-like"/>
</dbReference>
<dbReference type="GO" id="GO:0005509">
    <property type="term" value="F:calcium ion binding"/>
    <property type="evidence" value="ECO:0007669"/>
    <property type="project" value="InterPro"/>
</dbReference>
<keyword evidence="25" id="KW-1185">Reference proteome</keyword>
<evidence type="ECO:0000256" key="16">
    <source>
        <dbReference type="ARBA" id="ARBA00023136"/>
    </source>
</evidence>
<keyword evidence="5" id="KW-0050">Antiport</keyword>
<evidence type="ECO:0000256" key="7">
    <source>
        <dbReference type="ARBA" id="ARBA00022692"/>
    </source>
</evidence>
<keyword evidence="15 18" id="KW-0496">Mitochondrion</keyword>
<dbReference type="PROSITE" id="PS50222">
    <property type="entry name" value="EF_HAND_2"/>
    <property type="match status" value="1"/>
</dbReference>
<comment type="similarity">
    <text evidence="2">Belongs to the LETM1 family.</text>
</comment>
<evidence type="ECO:0000256" key="1">
    <source>
        <dbReference type="ARBA" id="ARBA00004434"/>
    </source>
</evidence>
<keyword evidence="6" id="KW-0109">Calcium transport</keyword>
<keyword evidence="13 19" id="KW-0175">Coiled coil</keyword>
<evidence type="ECO:0000259" key="22">
    <source>
        <dbReference type="PROSITE" id="PS50222"/>
    </source>
</evidence>
<feature type="transmembrane region" description="Helical" evidence="21">
    <location>
        <begin position="227"/>
        <end position="250"/>
    </location>
</feature>
<evidence type="ECO:0000256" key="18">
    <source>
        <dbReference type="PROSITE-ProRule" id="PRU01094"/>
    </source>
</evidence>
<name>A0AAD9JSI7_9ANNE</name>
<feature type="compositionally biased region" description="Basic and acidic residues" evidence="20">
    <location>
        <begin position="794"/>
        <end position="811"/>
    </location>
</feature>
<feature type="compositionally biased region" description="Basic and acidic residues" evidence="20">
    <location>
        <begin position="824"/>
        <end position="838"/>
    </location>
</feature>
<dbReference type="InterPro" id="IPR033122">
    <property type="entry name" value="LETM1-like_RBD"/>
</dbReference>
<reference evidence="24" key="1">
    <citation type="journal article" date="2023" name="Mol. Biol. Evol.">
        <title>Third-Generation Sequencing Reveals the Adaptive Role of the Epigenome in Three Deep-Sea Polychaetes.</title>
        <authorList>
            <person name="Perez M."/>
            <person name="Aroh O."/>
            <person name="Sun Y."/>
            <person name="Lan Y."/>
            <person name="Juniper S.K."/>
            <person name="Young C.R."/>
            <person name="Angers B."/>
            <person name="Qian P.Y."/>
        </authorList>
    </citation>
    <scope>NUCLEOTIDE SEQUENCE</scope>
    <source>
        <strain evidence="24">P08H-3</strain>
    </source>
</reference>
<dbReference type="GO" id="GO:0043022">
    <property type="term" value="F:ribosome binding"/>
    <property type="evidence" value="ECO:0007669"/>
    <property type="project" value="InterPro"/>
</dbReference>
<keyword evidence="7 21" id="KW-0812">Transmembrane</keyword>
<feature type="region of interest" description="Disordered" evidence="20">
    <location>
        <begin position="794"/>
        <end position="838"/>
    </location>
</feature>
<evidence type="ECO:0000256" key="13">
    <source>
        <dbReference type="ARBA" id="ARBA00023054"/>
    </source>
</evidence>
<keyword evidence="4" id="KW-0813">Transport</keyword>
<keyword evidence="9" id="KW-0999">Mitochondrion inner membrane</keyword>
<sequence length="838" mass="95746">MSIKHFRLPKDVTSAAASSCRCRLISSSCNDSFDFGKYKTLNNTCLVCSHDLRLGQTAPWLRDHVHSCCVCGSLGNYNLLPPDGIRSSRCGPLSLHCSPLLSLNRADVNWLVLRTFHTTRGLFKEESKAEQTVKALKDEVKHKTETKSSYLGISVTDKIEPTSITPVTPAKKTIKERVIAELKHYYHGFRLLFIDVKVCCRMLWHVLHGNSLTRRERRQLVRTTADMFRLVPFLVFIIVPFMEFLLPVALKLFPEMLPSTFAEANKEQEKLRKKLKVKLQMAKFLQDTIEETALQRKGAKGETVQEFVNFMERVRTSGEPTTNAEILKYSKVFDEDITLDNMSRGQLRALLKLLDVPAMGTSNFLRFNLRMKLRELAADDKMIMKEGIDSLATWELQDACRARGMRGLGLPKERLQDQLQQWLDLHLNEKIPTSLLLLSRALYLPEELSTEEQLKATISALPETMAEEAKVKISEVTGDRVDHKTKVELIKLQEEAIKKEQEEMKTAEELKKQEELKKMEEEILVDKAATFKEPPDVVKAAAEPIIPSIVDSEPEPHPEEILQDKAEMITGTQAEAKAAEEEISKEELERIEDVLEIVAEEKSPTNLELEELEALKEDLSEYKEAIEDLKEVILSAVGSKSELIETKSAKLLSKKVNTMVEQMAALISDLNKEKSNIMEDIEISEVKMKRNVELQEDEQLRQNVLDQITEKKRTLVSINELVLAMRKIQKLPDDTKLQRVVQVLDEDKDGVIDISDALKVIELLGRENVSVQPDQMAEIMELLQREELLENEEKLKEKMEKQFKQLEHGEQKPSQSKPGKKNTSKIDNEQKEQQKQTQ</sequence>
<dbReference type="GO" id="GO:0005743">
    <property type="term" value="C:mitochondrial inner membrane"/>
    <property type="evidence" value="ECO:0007669"/>
    <property type="project" value="UniProtKB-SubCell"/>
</dbReference>
<evidence type="ECO:0000259" key="23">
    <source>
        <dbReference type="PROSITE" id="PS51758"/>
    </source>
</evidence>
<evidence type="ECO:0000256" key="2">
    <source>
        <dbReference type="ARBA" id="ARBA00009584"/>
    </source>
</evidence>
<keyword evidence="11" id="KW-0809">Transit peptide</keyword>
<keyword evidence="14" id="KW-0406">Ion transport</keyword>
<dbReference type="GO" id="GO:0015297">
    <property type="term" value="F:antiporter activity"/>
    <property type="evidence" value="ECO:0007669"/>
    <property type="project" value="UniProtKB-KW"/>
</dbReference>
<evidence type="ECO:0000256" key="12">
    <source>
        <dbReference type="ARBA" id="ARBA00022989"/>
    </source>
</evidence>
<comment type="caution">
    <text evidence="24">The sequence shown here is derived from an EMBL/GenBank/DDBJ whole genome shotgun (WGS) entry which is preliminary data.</text>
</comment>
<evidence type="ECO:0000256" key="11">
    <source>
        <dbReference type="ARBA" id="ARBA00022946"/>
    </source>
</evidence>
<evidence type="ECO:0000256" key="6">
    <source>
        <dbReference type="ARBA" id="ARBA00022568"/>
    </source>
</evidence>
<dbReference type="Pfam" id="PF07766">
    <property type="entry name" value="LETM1_RBD"/>
    <property type="match status" value="1"/>
</dbReference>
<dbReference type="PANTHER" id="PTHR14009">
    <property type="entry name" value="LEUCINE ZIPPER-EF-HAND CONTAINING TRANSMEMBRANE PROTEIN"/>
    <property type="match status" value="1"/>
</dbReference>
<evidence type="ECO:0000256" key="5">
    <source>
        <dbReference type="ARBA" id="ARBA00022449"/>
    </source>
</evidence>
<evidence type="ECO:0000256" key="9">
    <source>
        <dbReference type="ARBA" id="ARBA00022792"/>
    </source>
</evidence>
<evidence type="ECO:0000256" key="10">
    <source>
        <dbReference type="ARBA" id="ARBA00022837"/>
    </source>
</evidence>
<dbReference type="GO" id="GO:0030003">
    <property type="term" value="P:intracellular monoatomic cation homeostasis"/>
    <property type="evidence" value="ECO:0007669"/>
    <property type="project" value="TreeGrafter"/>
</dbReference>
<evidence type="ECO:0000256" key="14">
    <source>
        <dbReference type="ARBA" id="ARBA00023065"/>
    </source>
</evidence>
<dbReference type="EMBL" id="JAODUP010000171">
    <property type="protein sequence ID" value="KAK2158386.1"/>
    <property type="molecule type" value="Genomic_DNA"/>
</dbReference>
<keyword evidence="10" id="KW-0106">Calcium</keyword>